<dbReference type="Proteomes" id="UP000473574">
    <property type="component" value="Unassembled WGS sequence"/>
</dbReference>
<organism evidence="1 2">
    <name type="scientific">Adonisia turfae CCMR0082</name>
    <dbReference type="NCBI Taxonomy" id="2304604"/>
    <lineage>
        <taxon>Bacteria</taxon>
        <taxon>Bacillati</taxon>
        <taxon>Cyanobacteriota</taxon>
        <taxon>Adonisia</taxon>
        <taxon>Adonisia turfae</taxon>
    </lineage>
</organism>
<reference evidence="1 2" key="1">
    <citation type="journal article" date="2020" name="Microb. Ecol.">
        <title>Ecogenomics of the Marine Benthic Filamentous Cyanobacterium Adonisia.</title>
        <authorList>
            <person name="Walter J.M."/>
            <person name="Coutinho F.H."/>
            <person name="Leomil L."/>
            <person name="Hargreaves P.I."/>
            <person name="Campeao M.E."/>
            <person name="Vieira V.V."/>
            <person name="Silva B.S."/>
            <person name="Fistarol G.O."/>
            <person name="Salomon P.S."/>
            <person name="Sawabe T."/>
            <person name="Mino S."/>
            <person name="Hosokawa M."/>
            <person name="Miyashita H."/>
            <person name="Maruyama F."/>
            <person name="van Verk M.C."/>
            <person name="Dutilh B.E."/>
            <person name="Thompson C.C."/>
            <person name="Thompson F.L."/>
        </authorList>
    </citation>
    <scope>NUCLEOTIDE SEQUENCE [LARGE SCALE GENOMIC DNA]</scope>
    <source>
        <strain evidence="1 2">CCMR0082</strain>
    </source>
</reference>
<name>A0A6M0S0U7_9CYAN</name>
<gene>
    <name evidence="1" type="ORF">D0962_04370</name>
</gene>
<evidence type="ECO:0000313" key="2">
    <source>
        <dbReference type="Proteomes" id="UP000473574"/>
    </source>
</evidence>
<proteinExistence type="predicted"/>
<evidence type="ECO:0000313" key="1">
    <source>
        <dbReference type="EMBL" id="NEZ62016.1"/>
    </source>
</evidence>
<protein>
    <submittedName>
        <fullName evidence="1">Uncharacterized protein</fullName>
    </submittedName>
</protein>
<dbReference type="AlphaFoldDB" id="A0A6M0S0U7"/>
<dbReference type="RefSeq" id="WP_163660136.1">
    <property type="nucleotide sequence ID" value="NZ_QZCE01000001.1"/>
</dbReference>
<comment type="caution">
    <text evidence="1">The sequence shown here is derived from an EMBL/GenBank/DDBJ whole genome shotgun (WGS) entry which is preliminary data.</text>
</comment>
<accession>A0A6M0S0U7</accession>
<sequence>MSAWRPPPAQTTPFSVAHLLMADQDGTYPLTFNDPTLALIPFIRTPFTQDVGLPSEVTSPAYILGDGIALLDDSGEPIPEGSNTEGRRVRLEPGALWEINYHVSGQDIINAYVDVGVMKAAVFEAQIAAGVPSPQRLGLLNYGSDATLEPEDRTDNLRGKYGVAWINLLEETQPLTVCLGAYNVNNSTPKNVAWWHTFLDIRRIA</sequence>
<dbReference type="EMBL" id="QZCE01000001">
    <property type="protein sequence ID" value="NEZ62016.1"/>
    <property type="molecule type" value="Genomic_DNA"/>
</dbReference>